<keyword evidence="4 5" id="KW-0472">Membrane</keyword>
<proteinExistence type="predicted"/>
<evidence type="ECO:0000256" key="1">
    <source>
        <dbReference type="ARBA" id="ARBA00004651"/>
    </source>
</evidence>
<keyword evidence="3 5" id="KW-1133">Transmembrane helix</keyword>
<dbReference type="Pfam" id="PF00664">
    <property type="entry name" value="ABC_membrane"/>
    <property type="match status" value="1"/>
</dbReference>
<dbReference type="PANTHER" id="PTHR43394:SF1">
    <property type="entry name" value="ATP-BINDING CASSETTE SUB-FAMILY B MEMBER 10, MITOCHONDRIAL"/>
    <property type="match status" value="1"/>
</dbReference>
<accession>A0AAJ1TFY0</accession>
<dbReference type="GO" id="GO:0015421">
    <property type="term" value="F:ABC-type oligopeptide transporter activity"/>
    <property type="evidence" value="ECO:0007669"/>
    <property type="project" value="TreeGrafter"/>
</dbReference>
<evidence type="ECO:0000256" key="5">
    <source>
        <dbReference type="SAM" id="Phobius"/>
    </source>
</evidence>
<dbReference type="GO" id="GO:0005886">
    <property type="term" value="C:plasma membrane"/>
    <property type="evidence" value="ECO:0007669"/>
    <property type="project" value="UniProtKB-SubCell"/>
</dbReference>
<comment type="caution">
    <text evidence="7">The sequence shown here is derived from an EMBL/GenBank/DDBJ whole genome shotgun (WGS) entry which is preliminary data.</text>
</comment>
<dbReference type="InterPro" id="IPR036640">
    <property type="entry name" value="ABC1_TM_sf"/>
</dbReference>
<evidence type="ECO:0000256" key="3">
    <source>
        <dbReference type="ARBA" id="ARBA00022989"/>
    </source>
</evidence>
<dbReference type="PANTHER" id="PTHR43394">
    <property type="entry name" value="ATP-DEPENDENT PERMEASE MDL1, MITOCHONDRIAL"/>
    <property type="match status" value="1"/>
</dbReference>
<gene>
    <name evidence="7" type="ORF">J2Z48_002334</name>
</gene>
<dbReference type="AlphaFoldDB" id="A0AAJ1TFY0"/>
<dbReference type="PROSITE" id="PS50929">
    <property type="entry name" value="ABC_TM1F"/>
    <property type="match status" value="1"/>
</dbReference>
<feature type="transmembrane region" description="Helical" evidence="5">
    <location>
        <begin position="54"/>
        <end position="74"/>
    </location>
</feature>
<dbReference type="Gene3D" id="1.20.1560.10">
    <property type="entry name" value="ABC transporter type 1, transmembrane domain"/>
    <property type="match status" value="1"/>
</dbReference>
<evidence type="ECO:0000256" key="2">
    <source>
        <dbReference type="ARBA" id="ARBA00022692"/>
    </source>
</evidence>
<dbReference type="InterPro" id="IPR011527">
    <property type="entry name" value="ABC1_TM_dom"/>
</dbReference>
<dbReference type="SUPFAM" id="SSF52540">
    <property type="entry name" value="P-loop containing nucleoside triphosphate hydrolases"/>
    <property type="match status" value="1"/>
</dbReference>
<name>A0AAJ1TFY0_9BACL</name>
<dbReference type="CDD" id="cd07346">
    <property type="entry name" value="ABC_6TM_exporters"/>
    <property type="match status" value="1"/>
</dbReference>
<feature type="transmembrane region" description="Helical" evidence="5">
    <location>
        <begin position="21"/>
        <end position="42"/>
    </location>
</feature>
<dbReference type="InterPro" id="IPR039421">
    <property type="entry name" value="Type_1_exporter"/>
</dbReference>
<keyword evidence="2 5" id="KW-0812">Transmembrane</keyword>
<dbReference type="Gene3D" id="3.40.50.300">
    <property type="entry name" value="P-loop containing nucleotide triphosphate hydrolases"/>
    <property type="match status" value="1"/>
</dbReference>
<protein>
    <submittedName>
        <fullName evidence="7">ABC-type bacteriocin/lantibiotic exporter with double-glycine peptidase domain</fullName>
    </submittedName>
</protein>
<organism evidence="7 8">
    <name type="scientific">Croceifilum oryzae</name>
    <dbReference type="NCBI Taxonomy" id="1553429"/>
    <lineage>
        <taxon>Bacteria</taxon>
        <taxon>Bacillati</taxon>
        <taxon>Bacillota</taxon>
        <taxon>Bacilli</taxon>
        <taxon>Bacillales</taxon>
        <taxon>Thermoactinomycetaceae</taxon>
        <taxon>Croceifilum</taxon>
    </lineage>
</organism>
<dbReference type="GO" id="GO:0005524">
    <property type="term" value="F:ATP binding"/>
    <property type="evidence" value="ECO:0007669"/>
    <property type="project" value="InterPro"/>
</dbReference>
<evidence type="ECO:0000256" key="4">
    <source>
        <dbReference type="ARBA" id="ARBA00023136"/>
    </source>
</evidence>
<evidence type="ECO:0000313" key="8">
    <source>
        <dbReference type="Proteomes" id="UP001238450"/>
    </source>
</evidence>
<evidence type="ECO:0000313" key="7">
    <source>
        <dbReference type="EMBL" id="MDQ0418145.1"/>
    </source>
</evidence>
<comment type="subcellular location">
    <subcellularLocation>
        <location evidence="1">Cell membrane</location>
        <topology evidence="1">Multi-pass membrane protein</topology>
    </subcellularLocation>
</comment>
<feature type="transmembrane region" description="Helical" evidence="5">
    <location>
        <begin position="127"/>
        <end position="151"/>
    </location>
</feature>
<reference evidence="7 8" key="1">
    <citation type="submission" date="2023-07" db="EMBL/GenBank/DDBJ databases">
        <title>Genomic Encyclopedia of Type Strains, Phase IV (KMG-IV): sequencing the most valuable type-strain genomes for metagenomic binning, comparative biology and taxonomic classification.</title>
        <authorList>
            <person name="Goeker M."/>
        </authorList>
    </citation>
    <scope>NUCLEOTIDE SEQUENCE [LARGE SCALE GENOMIC DNA]</scope>
    <source>
        <strain evidence="7 8">DSM 46876</strain>
    </source>
</reference>
<dbReference type="SUPFAM" id="SSF90123">
    <property type="entry name" value="ABC transporter transmembrane region"/>
    <property type="match status" value="1"/>
</dbReference>
<dbReference type="InterPro" id="IPR027417">
    <property type="entry name" value="P-loop_NTPase"/>
</dbReference>
<sequence length="378" mass="42780">MISKRLYSLILEQKKAIVSSSLFLLLSIGSTLLFPYLTKVLIDQAIPERNLSLFIWLVVGVVLLPTSGSLFQAIGSNIRRRIGAYVTDQLRIRLQEKIVKLPASIYNQFKSGDISGRMYSCGEIGDLYINACVGPAFFQSVIFIATIGFMFVLEWKMALLSLIMVPFLFTVSKRLSVKVNVLSVKVNVLSGQVMSMQRDMQADTTELVMGLKTVQSMRQEEREIEKHRDWVQKYRKVRDHVFYLGNVGEFIVNSQKYVGLGILLSYGTYLIFQGNLTIGTLLAFTIYYPQLFGNLEQIQFAVIKTQEIMPKMQLIDEILDYEEMDLYSGKPVNEVKGDIVLEQVSFSYEKDRGKLNKMDMKIESGQFIGIVGLSGGGK</sequence>
<keyword evidence="8" id="KW-1185">Reference proteome</keyword>
<evidence type="ECO:0000259" key="6">
    <source>
        <dbReference type="PROSITE" id="PS50929"/>
    </source>
</evidence>
<dbReference type="Proteomes" id="UP001238450">
    <property type="component" value="Unassembled WGS sequence"/>
</dbReference>
<dbReference type="RefSeq" id="WP_307253652.1">
    <property type="nucleotide sequence ID" value="NZ_JAUSUV010000009.1"/>
</dbReference>
<feature type="domain" description="ABC transmembrane type-1" evidence="6">
    <location>
        <begin position="22"/>
        <end position="307"/>
    </location>
</feature>
<dbReference type="EMBL" id="JAUSUV010000009">
    <property type="protein sequence ID" value="MDQ0418145.1"/>
    <property type="molecule type" value="Genomic_DNA"/>
</dbReference>